<comment type="similarity">
    <text evidence="1">Belongs to the dynein light chain family.</text>
</comment>
<evidence type="ECO:0000313" key="2">
    <source>
        <dbReference type="EMBL" id="CAD7677415.1"/>
    </source>
</evidence>
<dbReference type="EMBL" id="CAJHUB010000678">
    <property type="protein sequence ID" value="CAD7677415.1"/>
    <property type="molecule type" value="Genomic_DNA"/>
</dbReference>
<sequence length="48" mass="5627">MKKEFDKKYNPTWFGIMGRNFGGDVTHEAKHFIYFYPAQVSILLLNSS</sequence>
<dbReference type="AlphaFoldDB" id="A0A811YMT4"/>
<dbReference type="Gene3D" id="3.30.740.10">
    <property type="entry name" value="Protein Inhibitor Of Neuronal Nitric Oxide Synthase"/>
    <property type="match status" value="1"/>
</dbReference>
<dbReference type="GO" id="GO:0005868">
    <property type="term" value="C:cytoplasmic dynein complex"/>
    <property type="evidence" value="ECO:0007669"/>
    <property type="project" value="TreeGrafter"/>
</dbReference>
<dbReference type="InterPro" id="IPR001372">
    <property type="entry name" value="Dynein_light_chain_typ-1/2"/>
</dbReference>
<keyword evidence="3" id="KW-1185">Reference proteome</keyword>
<comment type="subcellular location">
    <subcellularLocation>
        <location evidence="1">Cytoplasm</location>
        <location evidence="1">Cytoskeleton</location>
    </subcellularLocation>
</comment>
<proteinExistence type="inferred from homology"/>
<dbReference type="Proteomes" id="UP000645828">
    <property type="component" value="Unassembled WGS sequence"/>
</dbReference>
<dbReference type="SUPFAM" id="SSF54648">
    <property type="entry name" value="DLC"/>
    <property type="match status" value="1"/>
</dbReference>
<keyword evidence="1" id="KW-0206">Cytoskeleton</keyword>
<dbReference type="GO" id="GO:0007017">
    <property type="term" value="P:microtubule-based process"/>
    <property type="evidence" value="ECO:0007669"/>
    <property type="project" value="InterPro"/>
</dbReference>
<evidence type="ECO:0000313" key="3">
    <source>
        <dbReference type="Proteomes" id="UP000645828"/>
    </source>
</evidence>
<dbReference type="PANTHER" id="PTHR11886:SF35">
    <property type="entry name" value="DYNEIN LIGHT CHAIN"/>
    <property type="match status" value="1"/>
</dbReference>
<keyword evidence="1" id="KW-0243">Dynein</keyword>
<reference evidence="2" key="1">
    <citation type="submission" date="2020-12" db="EMBL/GenBank/DDBJ databases">
        <authorList>
            <consortium name="Molecular Ecology Group"/>
        </authorList>
    </citation>
    <scope>NUCLEOTIDE SEQUENCE</scope>
    <source>
        <strain evidence="2">TBG_1078</strain>
    </source>
</reference>
<dbReference type="InterPro" id="IPR037177">
    <property type="entry name" value="DLC_sf"/>
</dbReference>
<accession>A0A811YMT4</accession>
<keyword evidence="1" id="KW-0493">Microtubule</keyword>
<dbReference type="GO" id="GO:0005874">
    <property type="term" value="C:microtubule"/>
    <property type="evidence" value="ECO:0007669"/>
    <property type="project" value="UniProtKB-KW"/>
</dbReference>
<dbReference type="GO" id="GO:0045505">
    <property type="term" value="F:dynein intermediate chain binding"/>
    <property type="evidence" value="ECO:0007669"/>
    <property type="project" value="TreeGrafter"/>
</dbReference>
<evidence type="ECO:0000256" key="1">
    <source>
        <dbReference type="RuleBase" id="RU365010"/>
    </source>
</evidence>
<gene>
    <name evidence="2" type="ORF">NYPRO_LOCUS10213</name>
</gene>
<name>A0A811YMT4_NYCPR</name>
<dbReference type="PANTHER" id="PTHR11886">
    <property type="entry name" value="DYNEIN LIGHT CHAIN"/>
    <property type="match status" value="1"/>
</dbReference>
<keyword evidence="1" id="KW-0963">Cytoplasm</keyword>
<dbReference type="Pfam" id="PF01221">
    <property type="entry name" value="Dynein_light"/>
    <property type="match status" value="1"/>
</dbReference>
<keyword evidence="1" id="KW-0505">Motor protein</keyword>
<organism evidence="2 3">
    <name type="scientific">Nyctereutes procyonoides</name>
    <name type="common">Raccoon dog</name>
    <name type="synonym">Canis procyonoides</name>
    <dbReference type="NCBI Taxonomy" id="34880"/>
    <lineage>
        <taxon>Eukaryota</taxon>
        <taxon>Metazoa</taxon>
        <taxon>Chordata</taxon>
        <taxon>Craniata</taxon>
        <taxon>Vertebrata</taxon>
        <taxon>Euteleostomi</taxon>
        <taxon>Mammalia</taxon>
        <taxon>Eutheria</taxon>
        <taxon>Laurasiatheria</taxon>
        <taxon>Carnivora</taxon>
        <taxon>Caniformia</taxon>
        <taxon>Canidae</taxon>
        <taxon>Nyctereutes</taxon>
    </lineage>
</organism>
<protein>
    <recommendedName>
        <fullName evidence="1">Dynein light chain</fullName>
    </recommendedName>
</protein>
<comment type="caution">
    <text evidence="2">The sequence shown here is derived from an EMBL/GenBank/DDBJ whole genome shotgun (WGS) entry which is preliminary data.</text>
</comment>